<evidence type="ECO:0000313" key="2">
    <source>
        <dbReference type="Proteomes" id="UP000593890"/>
    </source>
</evidence>
<dbReference type="AlphaFoldDB" id="A0A7I8D1H7"/>
<dbReference type="Proteomes" id="UP000593890">
    <property type="component" value="Chromosome"/>
</dbReference>
<gene>
    <name evidence="1" type="ORF">C12CBH8_12960</name>
</gene>
<sequence length="37" mass="4381">MKGGGHMKFKDWQKLTRDQQKAYFEAYKKKVATCSNK</sequence>
<name>A0A7I8D1H7_9FIRM</name>
<organism evidence="1 2">
    <name type="scientific">Solibaculum mannosilyticum</name>
    <dbReference type="NCBI Taxonomy" id="2780922"/>
    <lineage>
        <taxon>Bacteria</taxon>
        <taxon>Bacillati</taxon>
        <taxon>Bacillota</taxon>
        <taxon>Clostridia</taxon>
        <taxon>Eubacteriales</taxon>
        <taxon>Oscillospiraceae</taxon>
        <taxon>Solibaculum</taxon>
    </lineage>
</organism>
<evidence type="ECO:0000313" key="1">
    <source>
        <dbReference type="EMBL" id="BCI60657.1"/>
    </source>
</evidence>
<evidence type="ECO:0008006" key="3">
    <source>
        <dbReference type="Google" id="ProtNLM"/>
    </source>
</evidence>
<reference evidence="2" key="1">
    <citation type="submission" date="2020-07" db="EMBL/GenBank/DDBJ databases">
        <title>Complete genome sequencing of Clostridia bacterium strain 12CBH8.</title>
        <authorList>
            <person name="Sakamoto M."/>
            <person name="Murakami T."/>
            <person name="Mori H."/>
        </authorList>
    </citation>
    <scope>NUCLEOTIDE SEQUENCE [LARGE SCALE GENOMIC DNA]</scope>
    <source>
        <strain evidence="2">12CBH8</strain>
    </source>
</reference>
<accession>A0A7I8D1H7</accession>
<proteinExistence type="predicted"/>
<dbReference type="EMBL" id="AP023321">
    <property type="protein sequence ID" value="BCI60657.1"/>
    <property type="molecule type" value="Genomic_DNA"/>
</dbReference>
<dbReference type="KEGG" id="sman:C12CBH8_12960"/>
<keyword evidence="2" id="KW-1185">Reference proteome</keyword>
<protein>
    <recommendedName>
        <fullName evidence="3">ACB domain-containing protein</fullName>
    </recommendedName>
</protein>